<comment type="catalytic activity">
    <reaction evidence="1 5">
        <text>uridine(55) in tRNA = pseudouridine(55) in tRNA</text>
        <dbReference type="Rhea" id="RHEA:42532"/>
        <dbReference type="Rhea" id="RHEA-COMP:10101"/>
        <dbReference type="Rhea" id="RHEA-COMP:10102"/>
        <dbReference type="ChEBI" id="CHEBI:65314"/>
        <dbReference type="ChEBI" id="CHEBI:65315"/>
        <dbReference type="EC" id="5.4.99.25"/>
    </reaction>
</comment>
<protein>
    <recommendedName>
        <fullName evidence="5">tRNA pseudouridine synthase B</fullName>
        <ecNumber evidence="5">5.4.99.25</ecNumber>
    </recommendedName>
    <alternativeName>
        <fullName evidence="5">tRNA pseudouridine(55) synthase</fullName>
        <shortName evidence="5">Psi55 synthase</shortName>
    </alternativeName>
    <alternativeName>
        <fullName evidence="5">tRNA pseudouridylate synthase</fullName>
    </alternativeName>
    <alternativeName>
        <fullName evidence="5">tRNA-uridine isomerase</fullName>
    </alternativeName>
</protein>
<dbReference type="PANTHER" id="PTHR13767">
    <property type="entry name" value="TRNA-PSEUDOURIDINE SYNTHASE"/>
    <property type="match status" value="1"/>
</dbReference>
<evidence type="ECO:0000256" key="2">
    <source>
        <dbReference type="ARBA" id="ARBA00005642"/>
    </source>
</evidence>
<dbReference type="EMBL" id="JAGDYP010000008">
    <property type="protein sequence ID" value="MBO1884822.1"/>
    <property type="molecule type" value="Genomic_DNA"/>
</dbReference>
<dbReference type="Proteomes" id="UP000681610">
    <property type="component" value="Unassembled WGS sequence"/>
</dbReference>
<keyword evidence="6" id="KW-0472">Membrane</keyword>
<proteinExistence type="inferred from homology"/>
<evidence type="ECO:0000313" key="9">
    <source>
        <dbReference type="EMBL" id="MBO1884822.1"/>
    </source>
</evidence>
<keyword evidence="3 5" id="KW-0819">tRNA processing</keyword>
<dbReference type="CDD" id="cd02573">
    <property type="entry name" value="PseudoU_synth_EcTruB"/>
    <property type="match status" value="1"/>
</dbReference>
<dbReference type="GO" id="GO:0160148">
    <property type="term" value="F:tRNA pseudouridine(55) synthase activity"/>
    <property type="evidence" value="ECO:0007669"/>
    <property type="project" value="UniProtKB-EC"/>
</dbReference>
<dbReference type="RefSeq" id="WP_208059236.1">
    <property type="nucleotide sequence ID" value="NZ_JAGDYP010000008.1"/>
</dbReference>
<keyword evidence="4 5" id="KW-0413">Isomerase</keyword>
<dbReference type="SUPFAM" id="SSF55120">
    <property type="entry name" value="Pseudouridine synthase"/>
    <property type="match status" value="1"/>
</dbReference>
<feature type="active site" description="Nucleophile" evidence="5">
    <location>
        <position position="52"/>
    </location>
</feature>
<comment type="function">
    <text evidence="5">Responsible for synthesis of pseudouridine from uracil-55 in the psi GC loop of transfer RNAs.</text>
</comment>
<sequence length="499" mass="56208">MISAQEFSEGRIILIDKPLHWSSFQAVNKIKWAIIKHYKLKKIKIGHAGTLDPLASGLLVLCTGKYTKKITEIQDATKTYTGTITLGATTPSYDMETEVDTHYPTAHITPEMIEQVRQQFTGELLQTPPVFSAIKKEGKRLYEFAREGEVVEVPQRTIYIHNFEIDATNFPELHFEVTCSKGTYIRSLANDFGKALGTGGYLSALRRIRIGDYKVEDALSPDAFVEAYIPDLRGGNVKPLEAKEVTPSFKKKKKNNWLEREWQQFTGMFSRGDKAIMLTLLILFGTVITLMATQLQHKPKEILIEMVQLPDDVPLPPTPIDELPTSPTPNTLSSNNLTTNAYNQANPLLQHSTDEIKTLDELLNERMATEMATAKDELLSSDRTTTDFVVNEKTSADIKVRETDKVNKNTLVKYSLQGRTGVIPNPVFTCEAEGQVVVIITVNDNGRVTKTSIDRQQSTTDNDCLIDNSLRYAQQAKFNVNIQKKEQIGSITYIFQRKR</sequence>
<dbReference type="PANTHER" id="PTHR13767:SF2">
    <property type="entry name" value="PSEUDOURIDYLATE SYNTHASE TRUB1"/>
    <property type="match status" value="1"/>
</dbReference>
<evidence type="ECO:0000256" key="5">
    <source>
        <dbReference type="HAMAP-Rule" id="MF_01080"/>
    </source>
</evidence>
<dbReference type="HAMAP" id="MF_01080">
    <property type="entry name" value="TruB_bact"/>
    <property type="match status" value="1"/>
</dbReference>
<evidence type="ECO:0000256" key="3">
    <source>
        <dbReference type="ARBA" id="ARBA00022694"/>
    </source>
</evidence>
<keyword evidence="6" id="KW-1133">Transmembrane helix</keyword>
<dbReference type="InterPro" id="IPR002501">
    <property type="entry name" value="PsdUridine_synth_N"/>
</dbReference>
<evidence type="ECO:0000313" key="10">
    <source>
        <dbReference type="Proteomes" id="UP000681610"/>
    </source>
</evidence>
<dbReference type="Pfam" id="PF16198">
    <property type="entry name" value="TruB_C_2"/>
    <property type="match status" value="1"/>
</dbReference>
<dbReference type="InterPro" id="IPR020103">
    <property type="entry name" value="PsdUridine_synth_cat_dom_sf"/>
</dbReference>
<name>A0ABS3Q0B1_9FLAO</name>
<dbReference type="NCBIfam" id="TIGR00431">
    <property type="entry name" value="TruB"/>
    <property type="match status" value="1"/>
</dbReference>
<accession>A0ABS3Q0B1</accession>
<organism evidence="9 10">
    <name type="scientific">Capnocytophaga bilenii</name>
    <dbReference type="NCBI Taxonomy" id="2819369"/>
    <lineage>
        <taxon>Bacteria</taxon>
        <taxon>Pseudomonadati</taxon>
        <taxon>Bacteroidota</taxon>
        <taxon>Flavobacteriia</taxon>
        <taxon>Flavobacteriales</taxon>
        <taxon>Flavobacteriaceae</taxon>
        <taxon>Capnocytophaga</taxon>
    </lineage>
</organism>
<dbReference type="Pfam" id="PF01509">
    <property type="entry name" value="TruB_N"/>
    <property type="match status" value="1"/>
</dbReference>
<dbReference type="EC" id="5.4.99.25" evidence="5"/>
<reference evidence="9 10" key="1">
    <citation type="submission" date="2021-03" db="EMBL/GenBank/DDBJ databases">
        <title>Isolation and description of Capnocytophaga bilenii sp. nov., a novel Capnocytophaga species, isolated from a gingivitis subject.</title>
        <authorList>
            <person name="Antezack A."/>
            <person name="Monnet-Corti V."/>
            <person name="La Scola B."/>
        </authorList>
    </citation>
    <scope>NUCLEOTIDE SEQUENCE [LARGE SCALE GENOMIC DNA]</scope>
    <source>
        <strain evidence="9 10">Marseille-Q4570</strain>
    </source>
</reference>
<comment type="similarity">
    <text evidence="2 5">Belongs to the pseudouridine synthase TruB family. Type 1 subfamily.</text>
</comment>
<gene>
    <name evidence="5 9" type="primary">truB</name>
    <name evidence="9" type="ORF">J4N46_10470</name>
</gene>
<evidence type="ECO:0000256" key="1">
    <source>
        <dbReference type="ARBA" id="ARBA00000385"/>
    </source>
</evidence>
<keyword evidence="10" id="KW-1185">Reference proteome</keyword>
<evidence type="ECO:0000256" key="4">
    <source>
        <dbReference type="ARBA" id="ARBA00023235"/>
    </source>
</evidence>
<feature type="domain" description="tRNA pseudouridylate synthase B C-terminal" evidence="8">
    <location>
        <begin position="186"/>
        <end position="228"/>
    </location>
</feature>
<evidence type="ECO:0000259" key="7">
    <source>
        <dbReference type="Pfam" id="PF01509"/>
    </source>
</evidence>
<dbReference type="Gene3D" id="3.30.2350.10">
    <property type="entry name" value="Pseudouridine synthase"/>
    <property type="match status" value="1"/>
</dbReference>
<dbReference type="InterPro" id="IPR032819">
    <property type="entry name" value="TruB_C"/>
</dbReference>
<evidence type="ECO:0000259" key="8">
    <source>
        <dbReference type="Pfam" id="PF16198"/>
    </source>
</evidence>
<feature type="transmembrane region" description="Helical" evidence="6">
    <location>
        <begin position="275"/>
        <end position="293"/>
    </location>
</feature>
<comment type="caution">
    <text evidence="9">The sequence shown here is derived from an EMBL/GenBank/DDBJ whole genome shotgun (WGS) entry which is preliminary data.</text>
</comment>
<keyword evidence="6" id="KW-0812">Transmembrane</keyword>
<evidence type="ECO:0000256" key="6">
    <source>
        <dbReference type="SAM" id="Phobius"/>
    </source>
</evidence>
<feature type="domain" description="Pseudouridine synthase II N-terminal" evidence="7">
    <location>
        <begin position="40"/>
        <end position="185"/>
    </location>
</feature>
<dbReference type="InterPro" id="IPR014780">
    <property type="entry name" value="tRNA_psdUridine_synth_TruB"/>
</dbReference>